<proteinExistence type="predicted"/>
<dbReference type="AlphaFoldDB" id="A0A2P9HK07"/>
<reference evidence="2" key="1">
    <citation type="submission" date="2017-12" db="EMBL/GenBank/DDBJ databases">
        <authorList>
            <person name="Diaz M."/>
        </authorList>
    </citation>
    <scope>NUCLEOTIDE SEQUENCE [LARGE SCALE GENOMIC DNA]</scope>
    <source>
        <strain evidence="2">FI11154</strain>
    </source>
</reference>
<accession>A0A2P9HK07</accession>
<dbReference type="EMBL" id="OOFM01000005">
    <property type="protein sequence ID" value="SPL64402.1"/>
    <property type="molecule type" value="Genomic_DNA"/>
</dbReference>
<name>A0A2P9HK07_9HYPH</name>
<organism evidence="1 2">
    <name type="scientific">Ochrobactrum soli</name>
    <dbReference type="NCBI Taxonomy" id="2448455"/>
    <lineage>
        <taxon>Bacteria</taxon>
        <taxon>Pseudomonadati</taxon>
        <taxon>Pseudomonadota</taxon>
        <taxon>Alphaproteobacteria</taxon>
        <taxon>Hyphomicrobiales</taxon>
        <taxon>Brucellaceae</taxon>
        <taxon>Brucella/Ochrobactrum group</taxon>
        <taxon>Ochrobactrum</taxon>
    </lineage>
</organism>
<dbReference type="Proteomes" id="UP000246073">
    <property type="component" value="Unassembled WGS sequence"/>
</dbReference>
<gene>
    <name evidence="1" type="ORF">OHAE_269</name>
</gene>
<evidence type="ECO:0000313" key="2">
    <source>
        <dbReference type="Proteomes" id="UP000246073"/>
    </source>
</evidence>
<sequence length="799" mass="87250">MSIQNCLAKLVAAKRITQKAADDALALHNGIQDRLYPAMGPATADAAGALEAARVMAEAARERKMEAAVQAIRQAEIYDRMQKHPRGQTVGLMSALVRDNWEAGRATGNAINIDSHSEAVTKRLFGIMGGTLDKYRSTMAGLRQDTESIWNVVDELFGRDTGDQSAQAAAKAFQEATGYAVDRVKRAGKRLSVLDDWRLPQFWDASRTKAVTEREFVDDLMQEVRAGTMRVMDKEGQGEAPATMIPGIIQNAYKDITLGRGVGAAGPSGFSNQLRVFRFDNPDAYKRLMKKYGVGDGGLYNTLVGHLSGMGKEIAFTEVLGPKYEQNFNTLLEKARRADAENLSKGQRIKNVISLNSPAAAQRTFDALSGKLGVPQNELLAGIGGGLRNLQTASRLGSATIAALPGDSFTMAFAANHNGIPATAVLGRLVRDLANNEQAEAIARQVNLTAASVMDNALGSKRFADEIIGQGITARTAETIMRASGLNTWTEGLKRAFSMEFMGAIARTSDKKFEALDPVFRGFFERYGFTAADWDKLRVTPHLEAEGARFFDVNGVEDQRLADRLMSAIIDERHMAVLEPDARVRGAMSGGLQRGTILGEAVRSATQFKSFPMTYMMTHLMRAASQDGMWSKAAYTSKLLALMTIAGAFTVQMQSVIAGRDPNDMSRPQFWLESFIRGGGGGMMGDFVNSSVSRGGAGVTEFLLGPGPSSIVSAADFAKNGFTGKTLAQYMKAWTPGSSLWYTKLATDRMVFDQIQAMIDPKYRQSFSRYEKRMKKYFGQTFWWSPGDTRPDRGPTLQR</sequence>
<evidence type="ECO:0000313" key="1">
    <source>
        <dbReference type="EMBL" id="SPL64402.1"/>
    </source>
</evidence>
<protein>
    <submittedName>
        <fullName evidence="1">Phage protein</fullName>
    </submittedName>
</protein>
<dbReference type="RefSeq" id="WP_109368265.1">
    <property type="nucleotide sequence ID" value="NZ_OOFM01000005.1"/>
</dbReference>